<keyword evidence="6" id="KW-0675">Receptor</keyword>
<keyword evidence="4 8" id="KW-1133">Transmembrane helix</keyword>
<keyword evidence="5 8" id="KW-0472">Membrane</keyword>
<protein>
    <recommendedName>
        <fullName evidence="11">Ionotropic receptor</fullName>
    </recommendedName>
</protein>
<evidence type="ECO:0000256" key="7">
    <source>
        <dbReference type="ARBA" id="ARBA00023180"/>
    </source>
</evidence>
<dbReference type="Proteomes" id="UP000095300">
    <property type="component" value="Unassembled WGS sequence"/>
</dbReference>
<reference evidence="9" key="1">
    <citation type="submission" date="2020-05" db="UniProtKB">
        <authorList>
            <consortium name="EnsemblMetazoa"/>
        </authorList>
    </citation>
    <scope>IDENTIFICATION</scope>
    <source>
        <strain evidence="9">USDA</strain>
    </source>
</reference>
<evidence type="ECO:0000256" key="3">
    <source>
        <dbReference type="ARBA" id="ARBA00022692"/>
    </source>
</evidence>
<dbReference type="SUPFAM" id="SSF53850">
    <property type="entry name" value="Periplasmic binding protein-like II"/>
    <property type="match status" value="1"/>
</dbReference>
<keyword evidence="10" id="KW-1185">Reference proteome</keyword>
<evidence type="ECO:0000313" key="9">
    <source>
        <dbReference type="EnsemblMetazoa" id="SCAU004771-PA"/>
    </source>
</evidence>
<accession>A0A1I8P4K5</accession>
<comment type="subcellular location">
    <subcellularLocation>
        <location evidence="1">Cell membrane</location>
        <topology evidence="1">Multi-pass membrane protein</topology>
    </subcellularLocation>
</comment>
<evidence type="ECO:0000256" key="6">
    <source>
        <dbReference type="ARBA" id="ARBA00023170"/>
    </source>
</evidence>
<sequence length="627" mass="73024">MHGSITSVKATYLIFTTMHIAISALDYSQTFGKSMLTSSIQIAYNQHKDFFLKLLKDIEQEQIINTILLVHQEEDAPQALVQAVQQFQIPLLLITNAQYSFIVKKNFSTEILAIIVMSYTFDVELMKLMAGMLNYIRQTRILRIAYDVCDEDVYKQHLLLSCHSFNMTNVLLYLKKSKEETAATEYFLLKPYPYYHWDTFIEDNANHNYTNQYYQQHWKNMHNKTLLTYVDKSDLKSFYFKDIEGNLKLNGFVVRLILLFAQKYNASLQMAHPLSLSNPTHYSVIHEHMVKTHLIDIPMIMDTSSEGDEWLDWSDVYDYDQGMFMVPCVQALSLQEVYAILLNEYFMGCLFVSTILLSLMHSLIDYTFDGLWQLTHLCFSNRIFPGVLGQAFKARLTHSRSLKVVYLLLFIVGLHINTQFSATVKTLFTQPPRHRQIETIDDLVKSSLKILLFKADADIMAPFIGDYTSSVVTTENFSFVEDMQLQLNTTYSYYIPSGRWKFLMKQQQFHTNKAFCTFENLTLFPGLPWAIPLPPNSPYKEALNQLINQVHDMGMTTAWVSSTFYDMLKLKIMSLLDIQVKKGPKAITMHDLFWTWIMVMIGLLISCLVCWLELIWRQCEKAFLNKR</sequence>
<keyword evidence="7" id="KW-0325">Glycoprotein</keyword>
<feature type="transmembrane region" description="Helical" evidence="8">
    <location>
        <begin position="593"/>
        <end position="616"/>
    </location>
</feature>
<evidence type="ECO:0008006" key="11">
    <source>
        <dbReference type="Google" id="ProtNLM"/>
    </source>
</evidence>
<dbReference type="GO" id="GO:0005886">
    <property type="term" value="C:plasma membrane"/>
    <property type="evidence" value="ECO:0007669"/>
    <property type="project" value="UniProtKB-SubCell"/>
</dbReference>
<evidence type="ECO:0000256" key="8">
    <source>
        <dbReference type="SAM" id="Phobius"/>
    </source>
</evidence>
<dbReference type="PANTHER" id="PTHR42643:SF41">
    <property type="entry name" value="IONOTROPIC RECEPTOR 20A-RELATED"/>
    <property type="match status" value="1"/>
</dbReference>
<evidence type="ECO:0000256" key="2">
    <source>
        <dbReference type="ARBA" id="ARBA00022475"/>
    </source>
</evidence>
<dbReference type="AlphaFoldDB" id="A0A1I8P4K5"/>
<keyword evidence="3 8" id="KW-0812">Transmembrane</keyword>
<evidence type="ECO:0000256" key="1">
    <source>
        <dbReference type="ARBA" id="ARBA00004651"/>
    </source>
</evidence>
<proteinExistence type="predicted"/>
<evidence type="ECO:0000256" key="4">
    <source>
        <dbReference type="ARBA" id="ARBA00022989"/>
    </source>
</evidence>
<name>A0A1I8P4K5_STOCA</name>
<dbReference type="InterPro" id="IPR052192">
    <property type="entry name" value="Insect_Ionotropic_Sensory_Rcpt"/>
</dbReference>
<dbReference type="PANTHER" id="PTHR42643">
    <property type="entry name" value="IONOTROPIC RECEPTOR 20A-RELATED"/>
    <property type="match status" value="1"/>
</dbReference>
<evidence type="ECO:0000313" key="10">
    <source>
        <dbReference type="Proteomes" id="UP000095300"/>
    </source>
</evidence>
<keyword evidence="2" id="KW-1003">Cell membrane</keyword>
<dbReference type="VEuPathDB" id="VectorBase:SCAU004771"/>
<dbReference type="EnsemblMetazoa" id="SCAU004771-RA">
    <property type="protein sequence ID" value="SCAU004771-PA"/>
    <property type="gene ID" value="SCAU004771"/>
</dbReference>
<organism evidence="9 10">
    <name type="scientific">Stomoxys calcitrans</name>
    <name type="common">Stable fly</name>
    <name type="synonym">Conops calcitrans</name>
    <dbReference type="NCBI Taxonomy" id="35570"/>
    <lineage>
        <taxon>Eukaryota</taxon>
        <taxon>Metazoa</taxon>
        <taxon>Ecdysozoa</taxon>
        <taxon>Arthropoda</taxon>
        <taxon>Hexapoda</taxon>
        <taxon>Insecta</taxon>
        <taxon>Pterygota</taxon>
        <taxon>Neoptera</taxon>
        <taxon>Endopterygota</taxon>
        <taxon>Diptera</taxon>
        <taxon>Brachycera</taxon>
        <taxon>Muscomorpha</taxon>
        <taxon>Muscoidea</taxon>
        <taxon>Muscidae</taxon>
        <taxon>Stomoxys</taxon>
    </lineage>
</organism>
<evidence type="ECO:0000256" key="5">
    <source>
        <dbReference type="ARBA" id="ARBA00023136"/>
    </source>
</evidence>